<feature type="signal peptide" evidence="14">
    <location>
        <begin position="1"/>
        <end position="19"/>
    </location>
</feature>
<evidence type="ECO:0000256" key="6">
    <source>
        <dbReference type="ARBA" id="ARBA00022679"/>
    </source>
</evidence>
<keyword evidence="10" id="KW-1133">Transmembrane helix</keyword>
<dbReference type="Pfam" id="PF00535">
    <property type="entry name" value="Glycos_transf_2"/>
    <property type="match status" value="1"/>
</dbReference>
<evidence type="ECO:0000256" key="1">
    <source>
        <dbReference type="ARBA" id="ARBA00004389"/>
    </source>
</evidence>
<keyword evidence="11" id="KW-0472">Membrane</keyword>
<proteinExistence type="inferred from homology"/>
<dbReference type="AlphaFoldDB" id="A0ABD2PVR6"/>
<dbReference type="EMBL" id="JBJKFK010002151">
    <property type="protein sequence ID" value="KAL3311550.1"/>
    <property type="molecule type" value="Genomic_DNA"/>
</dbReference>
<keyword evidence="17" id="KW-1185">Reference proteome</keyword>
<dbReference type="CDD" id="cd04188">
    <property type="entry name" value="DPG_synthase"/>
    <property type="match status" value="1"/>
</dbReference>
<dbReference type="InterPro" id="IPR001173">
    <property type="entry name" value="Glyco_trans_2-like"/>
</dbReference>
<organism evidence="16 17">
    <name type="scientific">Cichlidogyrus casuarinus</name>
    <dbReference type="NCBI Taxonomy" id="1844966"/>
    <lineage>
        <taxon>Eukaryota</taxon>
        <taxon>Metazoa</taxon>
        <taxon>Spiralia</taxon>
        <taxon>Lophotrochozoa</taxon>
        <taxon>Platyhelminthes</taxon>
        <taxon>Monogenea</taxon>
        <taxon>Monopisthocotylea</taxon>
        <taxon>Dactylogyridea</taxon>
        <taxon>Ancyrocephalidae</taxon>
        <taxon>Cichlidogyrus</taxon>
    </lineage>
</organism>
<comment type="subcellular location">
    <subcellularLocation>
        <location evidence="1">Endoplasmic reticulum membrane</location>
        <topology evidence="1">Single-pass membrane protein</topology>
    </subcellularLocation>
</comment>
<keyword evidence="9" id="KW-0735">Signal-anchor</keyword>
<feature type="domain" description="Glycosyltransferase 2-like" evidence="15">
    <location>
        <begin position="56"/>
        <end position="169"/>
    </location>
</feature>
<dbReference type="FunFam" id="3.90.550.10:FF:000068">
    <property type="entry name" value="ALG5, dolichyl-phosphate beta-glucosyltransferase"/>
    <property type="match status" value="1"/>
</dbReference>
<dbReference type="GO" id="GO:0005789">
    <property type="term" value="C:endoplasmic reticulum membrane"/>
    <property type="evidence" value="ECO:0007669"/>
    <property type="project" value="UniProtKB-SubCell"/>
</dbReference>
<accession>A0ABD2PVR6</accession>
<dbReference type="SUPFAM" id="SSF53448">
    <property type="entry name" value="Nucleotide-diphospho-sugar transferases"/>
    <property type="match status" value="1"/>
</dbReference>
<evidence type="ECO:0000256" key="4">
    <source>
        <dbReference type="ARBA" id="ARBA00012583"/>
    </source>
</evidence>
<keyword evidence="5" id="KW-0328">Glycosyltransferase</keyword>
<keyword evidence="8" id="KW-0256">Endoplasmic reticulum</keyword>
<dbReference type="Gene3D" id="3.90.550.10">
    <property type="entry name" value="Spore Coat Polysaccharide Biosynthesis Protein SpsA, Chain A"/>
    <property type="match status" value="1"/>
</dbReference>
<protein>
    <recommendedName>
        <fullName evidence="13">Dolichyl-phosphate beta-glucosyltransferase</fullName>
        <ecNumber evidence="4">2.4.1.117</ecNumber>
    </recommendedName>
</protein>
<evidence type="ECO:0000256" key="10">
    <source>
        <dbReference type="ARBA" id="ARBA00022989"/>
    </source>
</evidence>
<feature type="chain" id="PRO_5044743888" description="Dolichyl-phosphate beta-glucosyltransferase" evidence="14">
    <location>
        <begin position="20"/>
        <end position="326"/>
    </location>
</feature>
<sequence length="326" mass="37524">MLLILAFFALVVLYLSTNPYPVLDRSEGEKTFLDMASFTRQSFPFGLNDQPALHMSIVIPAYNEQDRLPLMMEETMEYLNTRKKKDPKYTFEVIIVDDGSRDRTFEVAQKISEVYTSDVVRVLKLDQNRGKGAAVRFGMLSARGKFLLFADADGATKFSNIEYLEAQIKRCIANKWVCYSIKSNIITQGGDQAVICGSRAHLEEAAIAKRSFFRNILMHGFHLVVWLLCVRGIRDTQCGFKLFSRPAARLLFKNQHVERWAFDVDILYLAKFFELDVHEVPVEWHEVDGSKIIPVFSWLQMAKDILLIRLRYGLGAWKIEPAHRLN</sequence>
<dbReference type="GO" id="GO:0004581">
    <property type="term" value="F:dolichyl-phosphate beta-glucosyltransferase activity"/>
    <property type="evidence" value="ECO:0007669"/>
    <property type="project" value="UniProtKB-EC"/>
</dbReference>
<evidence type="ECO:0000256" key="9">
    <source>
        <dbReference type="ARBA" id="ARBA00022968"/>
    </source>
</evidence>
<keyword evidence="7" id="KW-0812">Transmembrane</keyword>
<evidence type="ECO:0000256" key="14">
    <source>
        <dbReference type="SAM" id="SignalP"/>
    </source>
</evidence>
<dbReference type="InterPro" id="IPR029044">
    <property type="entry name" value="Nucleotide-diphossugar_trans"/>
</dbReference>
<dbReference type="PANTHER" id="PTHR10859:SF91">
    <property type="entry name" value="DOLICHYL-PHOSPHATE BETA-GLUCOSYLTRANSFERASE"/>
    <property type="match status" value="1"/>
</dbReference>
<evidence type="ECO:0000256" key="5">
    <source>
        <dbReference type="ARBA" id="ARBA00022676"/>
    </source>
</evidence>
<name>A0ABD2PVR6_9PLAT</name>
<evidence type="ECO:0000313" key="16">
    <source>
        <dbReference type="EMBL" id="KAL3311550.1"/>
    </source>
</evidence>
<evidence type="ECO:0000256" key="2">
    <source>
        <dbReference type="ARBA" id="ARBA00004922"/>
    </source>
</evidence>
<evidence type="ECO:0000256" key="11">
    <source>
        <dbReference type="ARBA" id="ARBA00023136"/>
    </source>
</evidence>
<evidence type="ECO:0000313" key="17">
    <source>
        <dbReference type="Proteomes" id="UP001626550"/>
    </source>
</evidence>
<comment type="catalytic activity">
    <reaction evidence="12">
        <text>a di-trans,poly-cis-dolichyl phosphate + UDP-alpha-D-glucose = a di-trans,poly-cis-dolichyl beta-D-glucosyl phosphate + UDP</text>
        <dbReference type="Rhea" id="RHEA:15401"/>
        <dbReference type="Rhea" id="RHEA-COMP:19498"/>
        <dbReference type="Rhea" id="RHEA-COMP:19502"/>
        <dbReference type="ChEBI" id="CHEBI:57525"/>
        <dbReference type="ChEBI" id="CHEBI:57683"/>
        <dbReference type="ChEBI" id="CHEBI:58223"/>
        <dbReference type="ChEBI" id="CHEBI:58885"/>
        <dbReference type="EC" id="2.4.1.117"/>
    </reaction>
    <physiologicalReaction direction="left-to-right" evidence="12">
        <dbReference type="Rhea" id="RHEA:15402"/>
    </physiologicalReaction>
</comment>
<reference evidence="16 17" key="1">
    <citation type="submission" date="2024-11" db="EMBL/GenBank/DDBJ databases">
        <title>Adaptive evolution of stress response genes in parasites aligns with host niche diversity.</title>
        <authorList>
            <person name="Hahn C."/>
            <person name="Resl P."/>
        </authorList>
    </citation>
    <scope>NUCLEOTIDE SEQUENCE [LARGE SCALE GENOMIC DNA]</scope>
    <source>
        <strain evidence="16">EGGRZ-B1_66</strain>
        <tissue evidence="16">Body</tissue>
    </source>
</reference>
<comment type="similarity">
    <text evidence="3">Belongs to the glycosyltransferase 2 family.</text>
</comment>
<keyword evidence="6" id="KW-0808">Transferase</keyword>
<dbReference type="InterPro" id="IPR035518">
    <property type="entry name" value="DPG_synthase"/>
</dbReference>
<dbReference type="Proteomes" id="UP001626550">
    <property type="component" value="Unassembled WGS sequence"/>
</dbReference>
<evidence type="ECO:0000256" key="3">
    <source>
        <dbReference type="ARBA" id="ARBA00006739"/>
    </source>
</evidence>
<dbReference type="EC" id="2.4.1.117" evidence="4"/>
<evidence type="ECO:0000256" key="12">
    <source>
        <dbReference type="ARBA" id="ARBA00045097"/>
    </source>
</evidence>
<comment type="pathway">
    <text evidence="2">Protein modification; protein glycosylation.</text>
</comment>
<comment type="caution">
    <text evidence="16">The sequence shown here is derived from an EMBL/GenBank/DDBJ whole genome shotgun (WGS) entry which is preliminary data.</text>
</comment>
<gene>
    <name evidence="16" type="primary">ALG5</name>
    <name evidence="16" type="ORF">Ciccas_009869</name>
</gene>
<evidence type="ECO:0000256" key="7">
    <source>
        <dbReference type="ARBA" id="ARBA00022692"/>
    </source>
</evidence>
<keyword evidence="14" id="KW-0732">Signal</keyword>
<evidence type="ECO:0000256" key="8">
    <source>
        <dbReference type="ARBA" id="ARBA00022824"/>
    </source>
</evidence>
<dbReference type="PANTHER" id="PTHR10859">
    <property type="entry name" value="GLYCOSYL TRANSFERASE"/>
    <property type="match status" value="1"/>
</dbReference>
<evidence type="ECO:0000259" key="15">
    <source>
        <dbReference type="Pfam" id="PF00535"/>
    </source>
</evidence>
<evidence type="ECO:0000256" key="13">
    <source>
        <dbReference type="ARBA" id="ARBA00070518"/>
    </source>
</evidence>